<evidence type="ECO:0000313" key="2">
    <source>
        <dbReference type="Proteomes" id="UP001501079"/>
    </source>
</evidence>
<comment type="caution">
    <text evidence="1">The sequence shown here is derived from an EMBL/GenBank/DDBJ whole genome shotgun (WGS) entry which is preliminary data.</text>
</comment>
<dbReference type="Proteomes" id="UP001501079">
    <property type="component" value="Unassembled WGS sequence"/>
</dbReference>
<organism evidence="1 2">
    <name type="scientific">Gryllotalpicola koreensis</name>
    <dbReference type="NCBI Taxonomy" id="993086"/>
    <lineage>
        <taxon>Bacteria</taxon>
        <taxon>Bacillati</taxon>
        <taxon>Actinomycetota</taxon>
        <taxon>Actinomycetes</taxon>
        <taxon>Micrococcales</taxon>
        <taxon>Microbacteriaceae</taxon>
        <taxon>Gryllotalpicola</taxon>
    </lineage>
</organism>
<dbReference type="EMBL" id="BAABBW010000004">
    <property type="protein sequence ID" value="GAA4176615.1"/>
    <property type="molecule type" value="Genomic_DNA"/>
</dbReference>
<accession>A0ABP8A340</accession>
<gene>
    <name evidence="1" type="ORF">GCM10022287_24130</name>
</gene>
<keyword evidence="2" id="KW-1185">Reference proteome</keyword>
<dbReference type="RefSeq" id="WP_344754722.1">
    <property type="nucleotide sequence ID" value="NZ_BAABBW010000004.1"/>
</dbReference>
<reference evidence="2" key="1">
    <citation type="journal article" date="2019" name="Int. J. Syst. Evol. Microbiol.">
        <title>The Global Catalogue of Microorganisms (GCM) 10K type strain sequencing project: providing services to taxonomists for standard genome sequencing and annotation.</title>
        <authorList>
            <consortium name="The Broad Institute Genomics Platform"/>
            <consortium name="The Broad Institute Genome Sequencing Center for Infectious Disease"/>
            <person name="Wu L."/>
            <person name="Ma J."/>
        </authorList>
    </citation>
    <scope>NUCLEOTIDE SEQUENCE [LARGE SCALE GENOMIC DNA]</scope>
    <source>
        <strain evidence="2">JCM 17591</strain>
    </source>
</reference>
<sequence>MAGTIDGIKTMQILLAKTTNKVGYCAETDWEAAKASAPGIVGDRSYPNAYAVWQGAQKKHAGDRNPPAGVPVFLGPSPTRTDANKNAGDQAWSLGGGLIRATDYPRNGVMGTCTIAQREAQTQRPYLGWTEDLCGVPISFPSSSQPAAASPATQEADMSFSIVPYAGTNGGIYVVSHITGNATHIQSPYHVTLLQRLKANNGSDAMLAAEIQICRSYLSAINPAPSIQAGNVTVDSSKITSGVIAGVKALFGKAAA</sequence>
<name>A0ABP8A340_9MICO</name>
<proteinExistence type="predicted"/>
<protein>
    <submittedName>
        <fullName evidence="1">Uncharacterized protein</fullName>
    </submittedName>
</protein>
<evidence type="ECO:0000313" key="1">
    <source>
        <dbReference type="EMBL" id="GAA4176615.1"/>
    </source>
</evidence>